<evidence type="ECO:0000313" key="3">
    <source>
        <dbReference type="Proteomes" id="UP000217083"/>
    </source>
</evidence>
<evidence type="ECO:0000313" key="2">
    <source>
        <dbReference type="EMBL" id="OZM56882.1"/>
    </source>
</evidence>
<dbReference type="RefSeq" id="WP_094924354.1">
    <property type="nucleotide sequence ID" value="NZ_NPIA01000004.1"/>
</dbReference>
<reference evidence="2 3" key="2">
    <citation type="submission" date="2017-09" db="EMBL/GenBank/DDBJ databases">
        <title>Bacillus patelloidae sp. nov., isolated from the intestinal tract of a marine limpet.</title>
        <authorList>
            <person name="Liu R."/>
            <person name="Dong C."/>
            <person name="Shao Z."/>
        </authorList>
    </citation>
    <scope>NUCLEOTIDE SEQUENCE [LARGE SCALE GENOMIC DNA]</scope>
    <source>
        <strain evidence="2 3">SA5d-4</strain>
    </source>
</reference>
<protein>
    <submittedName>
        <fullName evidence="2">Uncharacterized protein</fullName>
    </submittedName>
</protein>
<gene>
    <name evidence="2" type="ORF">CIB95_08920</name>
</gene>
<evidence type="ECO:0000256" key="1">
    <source>
        <dbReference type="SAM" id="Coils"/>
    </source>
</evidence>
<name>A0A263BTJ2_9BACI</name>
<accession>A0A263BTJ2</accession>
<sequence>MLTMQHIKDAINSIPTYSLPNELAQLSFQSKSEYLFRDKLSLYFSDQFSQGNTRVFPIREWQISEPWGIPRIHFEVFCKKLNIDLKILNSKKRELKELRAQEKEKLKNLPPELRNLCFIHELSSTQAIDLALFEYPEKRPKNNPIFPLTTLIEFKCEVIYQLTNTTLKSNNYIFADIERMDKFTLIDDRISYFEILVLIDFPLGFDPKWYSLKNHYKQITEFNKNNPNALNTIDAFIKETFGSSLHIENTTLDVGTYLQTPVKLHFWIFTKK</sequence>
<proteinExistence type="predicted"/>
<keyword evidence="3" id="KW-1185">Reference proteome</keyword>
<keyword evidence="1" id="KW-0175">Coiled coil</keyword>
<dbReference type="AlphaFoldDB" id="A0A263BTJ2"/>
<feature type="coiled-coil region" evidence="1">
    <location>
        <begin position="78"/>
        <end position="108"/>
    </location>
</feature>
<comment type="caution">
    <text evidence="2">The sequence shown here is derived from an EMBL/GenBank/DDBJ whole genome shotgun (WGS) entry which is preliminary data.</text>
</comment>
<reference evidence="3" key="1">
    <citation type="submission" date="2017-08" db="EMBL/GenBank/DDBJ databases">
        <authorList>
            <person name="Huang Z."/>
        </authorList>
    </citation>
    <scope>NUCLEOTIDE SEQUENCE [LARGE SCALE GENOMIC DNA]</scope>
    <source>
        <strain evidence="3">SA5d-4</strain>
    </source>
</reference>
<organism evidence="2 3">
    <name type="scientific">Lottiidibacillus patelloidae</name>
    <dbReference type="NCBI Taxonomy" id="2670334"/>
    <lineage>
        <taxon>Bacteria</taxon>
        <taxon>Bacillati</taxon>
        <taxon>Bacillota</taxon>
        <taxon>Bacilli</taxon>
        <taxon>Bacillales</taxon>
        <taxon>Bacillaceae</taxon>
        <taxon>Lottiidibacillus</taxon>
    </lineage>
</organism>
<dbReference type="EMBL" id="NPIA01000004">
    <property type="protein sequence ID" value="OZM56882.1"/>
    <property type="molecule type" value="Genomic_DNA"/>
</dbReference>
<dbReference type="Proteomes" id="UP000217083">
    <property type="component" value="Unassembled WGS sequence"/>
</dbReference>